<comment type="similarity">
    <text evidence="8">Belongs to the glycosyltransferase 2 family. CrtQ subfamily.</text>
</comment>
<dbReference type="EMBL" id="AB032065">
    <property type="protein sequence ID" value="BAA84086.1"/>
    <property type="molecule type" value="Genomic_DNA"/>
</dbReference>
<dbReference type="InterPro" id="IPR001173">
    <property type="entry name" value="Glyco_trans_2-like"/>
</dbReference>
<evidence type="ECO:0000256" key="2">
    <source>
        <dbReference type="ARBA" id="ARBA00022475"/>
    </source>
</evidence>
<comment type="subcellular location">
    <subcellularLocation>
        <location evidence="1">Cell membrane</location>
    </subcellularLocation>
</comment>
<dbReference type="InterPro" id="IPR026461">
    <property type="entry name" value="Trfase_2_rSAM/seldom_assoc"/>
</dbReference>
<reference evidence="11" key="1">
    <citation type="journal article" date="2000" name="J. Bacteriol.">
        <title>A complex insertion sequence cluster at a point of interaction between the linear plasmid SCP1 and the linear chromosome of Streptomyces coelicolor A3(2).</title>
        <authorList>
            <person name="Yamasaki M."/>
            <person name="Miyashita K."/>
            <person name="Cullum J."/>
            <person name="Kinashi H."/>
        </authorList>
    </citation>
    <scope>NUCLEOTIDE SEQUENCE</scope>
    <source>
        <strain evidence="11">M145</strain>
    </source>
</reference>
<organism evidence="11">
    <name type="scientific">Streptomyces coelicolor (strain ATCC BAA-471 / A3(2) / M145)</name>
    <dbReference type="NCBI Taxonomy" id="100226"/>
    <lineage>
        <taxon>Bacteria</taxon>
        <taxon>Bacillati</taxon>
        <taxon>Actinomycetota</taxon>
        <taxon>Actinomycetes</taxon>
        <taxon>Kitasatosporales</taxon>
        <taxon>Streptomycetaceae</taxon>
        <taxon>Streptomyces</taxon>
        <taxon>Streptomyces albidoflavus group</taxon>
    </lineage>
</organism>
<reference evidence="11" key="2">
    <citation type="journal article" date="2001" name="Mol. Gen. Genet.">
        <title>Integrated structures of the linear plasmid SCP1 in two bidirectional donor strains of Streptomyces coelicolor A3(2).</title>
        <authorList>
            <person name="Yamasaki M."/>
            <person name="Redenbach M."/>
            <person name="Kinashi H."/>
        </authorList>
    </citation>
    <scope>NUCLEOTIDE SEQUENCE</scope>
    <source>
        <strain evidence="11">M145</strain>
    </source>
</reference>
<accession>Q9S0S1</accession>
<comment type="pathway">
    <text evidence="7">Carotenoid biosynthesis; staphyloxanthin biosynthesis; staphyloxanthin from farnesyl diphosphate: step 4/5.</text>
</comment>
<sequence length="446" mass="47922">MAKAPRPGTVKTRLHPLLGPQRCAKLQAELIRHTMAVTTAHTPSAYLAYAPNDTMAAISTAVPAGVRLLRQCGEDLGQRLAAAVTDAFTDGAGPLLIIGTDAPTLTADHLSAAFTALEHHDVTLGPALDGGYYLIGLRAPHTSLFALAPDVWSTDRVLAATRALADGEGLSTGMLRPLRDLDTPEDAAALLTDPALPTPMAALLQPKAEAMTQVSIIVPVLNEESTIHSAVSRLCRDFPDCELIVVDGGSTDATAELAALHATVIGSERGRAKQMNEGARHASGGILWFIHADTAIEPEALGQIRSVLADPAVVAGGLTLRFDRRTPALNYLAWTSNARARRLHHIFGDQAMFIRRTAFDELGGFPDLAIMEDLEMSRRLHRRGPLRLLPATSTASSRRLTAHGTWRMIAFMQYLKLLYFAGADPEAIRARYTAGPRLFPKRNPAT</sequence>
<dbReference type="PANTHER" id="PTHR43646">
    <property type="entry name" value="GLYCOSYLTRANSFERASE"/>
    <property type="match status" value="1"/>
</dbReference>
<comment type="function">
    <text evidence="6">Catalyzes the glycosylation of 4,4'-diaponeurosporenoate, i.e. the esterification of glucose at the C1'' position with the carboxyl group of 4,4'-diaponeurosporenic acid, to form glycosyl-4,4'-diaponeurosporenoate. This is a step in the biosynthesis of staphyloxanthin, an orange pigment present in most staphylococci strains.</text>
</comment>
<evidence type="ECO:0000256" key="5">
    <source>
        <dbReference type="ARBA" id="ARBA00023136"/>
    </source>
</evidence>
<evidence type="ECO:0000256" key="1">
    <source>
        <dbReference type="ARBA" id="ARBA00004236"/>
    </source>
</evidence>
<dbReference type="SUPFAM" id="SSF53448">
    <property type="entry name" value="Nucleotide-diphospho-sugar transferases"/>
    <property type="match status" value="2"/>
</dbReference>
<evidence type="ECO:0000313" key="11">
    <source>
        <dbReference type="EMBL" id="BAA84086.1"/>
    </source>
</evidence>
<evidence type="ECO:0000256" key="6">
    <source>
        <dbReference type="ARBA" id="ARBA00037281"/>
    </source>
</evidence>
<evidence type="ECO:0000256" key="7">
    <source>
        <dbReference type="ARBA" id="ARBA00037904"/>
    </source>
</evidence>
<keyword evidence="4" id="KW-0808">Transferase</keyword>
<dbReference type="GO" id="GO:0016757">
    <property type="term" value="F:glycosyltransferase activity"/>
    <property type="evidence" value="ECO:0007669"/>
    <property type="project" value="UniProtKB-KW"/>
</dbReference>
<feature type="domain" description="Glycosyltransferase 2-like" evidence="10">
    <location>
        <begin position="215"/>
        <end position="331"/>
    </location>
</feature>
<dbReference type="Gene3D" id="3.90.550.10">
    <property type="entry name" value="Spore Coat Polysaccharide Biosynthesis Protein SpsA, Chain A"/>
    <property type="match status" value="2"/>
</dbReference>
<dbReference type="CDD" id="cd02522">
    <property type="entry name" value="GT_2_like_a"/>
    <property type="match status" value="1"/>
</dbReference>
<evidence type="ECO:0000256" key="3">
    <source>
        <dbReference type="ARBA" id="ARBA00022676"/>
    </source>
</evidence>
<evidence type="ECO:0000259" key="10">
    <source>
        <dbReference type="Pfam" id="PF00535"/>
    </source>
</evidence>
<dbReference type="InterPro" id="IPR029044">
    <property type="entry name" value="Nucleotide-diphossugar_trans"/>
</dbReference>
<keyword evidence="5" id="KW-0472">Membrane</keyword>
<dbReference type="GO" id="GO:0005886">
    <property type="term" value="C:plasma membrane"/>
    <property type="evidence" value="ECO:0007669"/>
    <property type="project" value="UniProtKB-SubCell"/>
</dbReference>
<dbReference type="InterPro" id="IPR018641">
    <property type="entry name" value="Trfase_1_rSAM/seldom-assoc"/>
</dbReference>
<proteinExistence type="inferred from homology"/>
<keyword evidence="2" id="KW-1003">Cell membrane</keyword>
<dbReference type="AlphaFoldDB" id="Q9S0S1"/>
<dbReference type="NCBIfam" id="TIGR04283">
    <property type="entry name" value="glyco_like_mftF"/>
    <property type="match status" value="1"/>
</dbReference>
<dbReference type="Pfam" id="PF09837">
    <property type="entry name" value="DUF2064"/>
    <property type="match status" value="1"/>
</dbReference>
<keyword evidence="3" id="KW-0328">Glycosyltransferase</keyword>
<protein>
    <recommendedName>
        <fullName evidence="9">4,4'-diaponeurosporenoate glycosyltransferase</fullName>
    </recommendedName>
</protein>
<evidence type="ECO:0000256" key="4">
    <source>
        <dbReference type="ARBA" id="ARBA00022679"/>
    </source>
</evidence>
<dbReference type="NCBIfam" id="TIGR04282">
    <property type="entry name" value="glyco_like_cofC"/>
    <property type="match status" value="1"/>
</dbReference>
<evidence type="ECO:0000256" key="8">
    <source>
        <dbReference type="ARBA" id="ARBA00038120"/>
    </source>
</evidence>
<dbReference type="Pfam" id="PF00535">
    <property type="entry name" value="Glycos_transf_2"/>
    <property type="match status" value="1"/>
</dbReference>
<dbReference type="PANTHER" id="PTHR43646:SF2">
    <property type="entry name" value="GLYCOSYLTRANSFERASE 2-LIKE DOMAIN-CONTAINING PROTEIN"/>
    <property type="match status" value="1"/>
</dbReference>
<name>Q9S0S1_STRCO</name>
<evidence type="ECO:0000256" key="9">
    <source>
        <dbReference type="ARBA" id="ARBA00040345"/>
    </source>
</evidence>